<protein>
    <recommendedName>
        <fullName evidence="7">Transcription factor domain-containing protein</fullName>
    </recommendedName>
</protein>
<organism evidence="5 6">
    <name type="scientific">Aspergillus heteromorphus CBS 117.55</name>
    <dbReference type="NCBI Taxonomy" id="1448321"/>
    <lineage>
        <taxon>Eukaryota</taxon>
        <taxon>Fungi</taxon>
        <taxon>Dikarya</taxon>
        <taxon>Ascomycota</taxon>
        <taxon>Pezizomycotina</taxon>
        <taxon>Eurotiomycetes</taxon>
        <taxon>Eurotiomycetidae</taxon>
        <taxon>Eurotiales</taxon>
        <taxon>Aspergillaceae</taxon>
        <taxon>Aspergillus</taxon>
        <taxon>Aspergillus subgen. Circumdati</taxon>
    </lineage>
</organism>
<keyword evidence="6" id="KW-1185">Reference proteome</keyword>
<evidence type="ECO:0008006" key="7">
    <source>
        <dbReference type="Google" id="ProtNLM"/>
    </source>
</evidence>
<dbReference type="GO" id="GO:0005634">
    <property type="term" value="C:nucleus"/>
    <property type="evidence" value="ECO:0007669"/>
    <property type="project" value="TreeGrafter"/>
</dbReference>
<dbReference type="OrthoDB" id="424974at2759"/>
<dbReference type="InterPro" id="IPR051127">
    <property type="entry name" value="Fungal_SecMet_Regulators"/>
</dbReference>
<dbReference type="RefSeq" id="XP_025402120.1">
    <property type="nucleotide sequence ID" value="XM_025546366.1"/>
</dbReference>
<dbReference type="VEuPathDB" id="FungiDB:BO70DRAFT_393450"/>
<dbReference type="GO" id="GO:0000978">
    <property type="term" value="F:RNA polymerase II cis-regulatory region sequence-specific DNA binding"/>
    <property type="evidence" value="ECO:0007669"/>
    <property type="project" value="TreeGrafter"/>
</dbReference>
<evidence type="ECO:0000313" key="6">
    <source>
        <dbReference type="Proteomes" id="UP000247233"/>
    </source>
</evidence>
<dbReference type="STRING" id="1448321.A0A317WR69"/>
<keyword evidence="4" id="KW-0539">Nucleus</keyword>
<keyword evidence="2" id="KW-0238">DNA-binding</keyword>
<reference evidence="5 6" key="1">
    <citation type="submission" date="2016-12" db="EMBL/GenBank/DDBJ databases">
        <title>The genomes of Aspergillus section Nigri reveals drivers in fungal speciation.</title>
        <authorList>
            <consortium name="DOE Joint Genome Institute"/>
            <person name="Vesth T.C."/>
            <person name="Nybo J."/>
            <person name="Theobald S."/>
            <person name="Brandl J."/>
            <person name="Frisvad J.C."/>
            <person name="Nielsen K.F."/>
            <person name="Lyhne E.K."/>
            <person name="Kogle M.E."/>
            <person name="Kuo A."/>
            <person name="Riley R."/>
            <person name="Clum A."/>
            <person name="Nolan M."/>
            <person name="Lipzen A."/>
            <person name="Salamov A."/>
            <person name="Henrissat B."/>
            <person name="Wiebenga A."/>
            <person name="De Vries R.P."/>
            <person name="Grigoriev I.V."/>
            <person name="Mortensen U.H."/>
            <person name="Andersen M.R."/>
            <person name="Baker S.E."/>
        </authorList>
    </citation>
    <scope>NUCLEOTIDE SEQUENCE [LARGE SCALE GENOMIC DNA]</scope>
    <source>
        <strain evidence="5 6">CBS 117.55</strain>
    </source>
</reference>
<dbReference type="PANTHER" id="PTHR47424">
    <property type="entry name" value="REGULATORY PROTEIN GAL4"/>
    <property type="match status" value="1"/>
</dbReference>
<keyword evidence="1" id="KW-0805">Transcription regulation</keyword>
<dbReference type="GO" id="GO:0000981">
    <property type="term" value="F:DNA-binding transcription factor activity, RNA polymerase II-specific"/>
    <property type="evidence" value="ECO:0007669"/>
    <property type="project" value="TreeGrafter"/>
</dbReference>
<keyword evidence="3" id="KW-0804">Transcription</keyword>
<evidence type="ECO:0000256" key="1">
    <source>
        <dbReference type="ARBA" id="ARBA00023015"/>
    </source>
</evidence>
<dbReference type="GeneID" id="37068603"/>
<accession>A0A317WR69</accession>
<proteinExistence type="predicted"/>
<evidence type="ECO:0000256" key="3">
    <source>
        <dbReference type="ARBA" id="ARBA00023163"/>
    </source>
</evidence>
<dbReference type="PANTHER" id="PTHR47424:SF3">
    <property type="entry name" value="REGULATORY PROTEIN GAL4"/>
    <property type="match status" value="1"/>
</dbReference>
<name>A0A317WR69_9EURO</name>
<comment type="caution">
    <text evidence="5">The sequence shown here is derived from an EMBL/GenBank/DDBJ whole genome shotgun (WGS) entry which is preliminary data.</text>
</comment>
<dbReference type="EMBL" id="MSFL01000004">
    <property type="protein sequence ID" value="PWY88933.1"/>
    <property type="molecule type" value="Genomic_DNA"/>
</dbReference>
<dbReference type="AlphaFoldDB" id="A0A317WR69"/>
<evidence type="ECO:0000313" key="5">
    <source>
        <dbReference type="EMBL" id="PWY88933.1"/>
    </source>
</evidence>
<dbReference type="GO" id="GO:0000435">
    <property type="term" value="P:positive regulation of transcription from RNA polymerase II promoter by galactose"/>
    <property type="evidence" value="ECO:0007669"/>
    <property type="project" value="TreeGrafter"/>
</dbReference>
<evidence type="ECO:0000256" key="4">
    <source>
        <dbReference type="ARBA" id="ARBA00023242"/>
    </source>
</evidence>
<dbReference type="CDD" id="cd12148">
    <property type="entry name" value="fungal_TF_MHR"/>
    <property type="match status" value="1"/>
</dbReference>
<evidence type="ECO:0000256" key="2">
    <source>
        <dbReference type="ARBA" id="ARBA00023125"/>
    </source>
</evidence>
<sequence>MGLEQRLFEYESGILAFLSWSHPDTPITDPWRTGVFGRQRNVLHARYLYLHLLLYRPIFTQLFSDGLHARNPTNPTERHSNALPHSSLYFSMLSKCAAACVRAAIDLVSLVYDTYQSSTTDAWWYNGFYTSTAGMVLIMSYTCHPIFAELDRAAIDQTWAKCEQTLQHMSPFSVSARNTLRFLQTAHSRVRSSVSAPGPDRGHVDYSHAKRSELPSEAVLSPQQPTIPCFWDGSVGANLTSDDVGFLGPLDFDDLPLWVPGG</sequence>
<gene>
    <name evidence="5" type="ORF">BO70DRAFT_393450</name>
</gene>
<dbReference type="Proteomes" id="UP000247233">
    <property type="component" value="Unassembled WGS sequence"/>
</dbReference>